<evidence type="ECO:0000259" key="6">
    <source>
        <dbReference type="Pfam" id="PF04542"/>
    </source>
</evidence>
<dbReference type="CDD" id="cd06171">
    <property type="entry name" value="Sigma70_r4"/>
    <property type="match status" value="1"/>
</dbReference>
<dbReference type="InterPro" id="IPR007630">
    <property type="entry name" value="RNA_pol_sigma70_r4"/>
</dbReference>
<dbReference type="PRINTS" id="PR00046">
    <property type="entry name" value="SIGMA70FCT"/>
</dbReference>
<organism evidence="8 9">
    <name type="scientific">Desertihabitans brevis</name>
    <dbReference type="NCBI Taxonomy" id="2268447"/>
    <lineage>
        <taxon>Bacteria</taxon>
        <taxon>Bacillati</taxon>
        <taxon>Actinomycetota</taxon>
        <taxon>Actinomycetes</taxon>
        <taxon>Propionibacteriales</taxon>
        <taxon>Propionibacteriaceae</taxon>
        <taxon>Desertihabitans</taxon>
    </lineage>
</organism>
<dbReference type="InterPro" id="IPR000943">
    <property type="entry name" value="RNA_pol_sigma70"/>
</dbReference>
<keyword evidence="9" id="KW-1185">Reference proteome</keyword>
<evidence type="ECO:0000256" key="5">
    <source>
        <dbReference type="SAM" id="MobiDB-lite"/>
    </source>
</evidence>
<sequence length="296" mass="32889">MEVAKKRADQRSAMEGLLMVSSASVPLSTGPVAPLQPPSTDRDPSAVAEETTRLFQLIGTGELDRDELIEQVVVLNLPLADSLARRFRHRGEEDDDLTQVARSGLTEAAHRYQPDRGPFASFAVPTILGVLKRHFRDKGWTVRPPRHQQEVAMSMRQAWPELTQELHAEPTDVQLAEYIGETEEDVRAARLAEHGYRPVALDISPTEGLHAESDDEPQVLAAEARLLVEEAMHHLDEDEQRLLRMRFYQGRTQSDIAGELGVSQMQVSRLLSRVMTKLRGVIGPLEAPSGDDGALN</sequence>
<reference evidence="8 9" key="1">
    <citation type="submission" date="2018-07" db="EMBL/GenBank/DDBJ databases">
        <title>Desertimonas flava gen. nov. sp. nov.</title>
        <authorList>
            <person name="Liu S."/>
        </authorList>
    </citation>
    <scope>NUCLEOTIDE SEQUENCE [LARGE SCALE GENOMIC DNA]</scope>
    <source>
        <strain evidence="8 9">16Sb5-5</strain>
    </source>
</reference>
<dbReference type="GO" id="GO:0016987">
    <property type="term" value="F:sigma factor activity"/>
    <property type="evidence" value="ECO:0007669"/>
    <property type="project" value="UniProtKB-KW"/>
</dbReference>
<evidence type="ECO:0000256" key="2">
    <source>
        <dbReference type="ARBA" id="ARBA00023082"/>
    </source>
</evidence>
<evidence type="ECO:0000259" key="7">
    <source>
        <dbReference type="Pfam" id="PF04545"/>
    </source>
</evidence>
<dbReference type="Gene3D" id="1.10.10.10">
    <property type="entry name" value="Winged helix-like DNA-binding domain superfamily/Winged helix DNA-binding domain"/>
    <property type="match status" value="2"/>
</dbReference>
<dbReference type="InterPro" id="IPR007627">
    <property type="entry name" value="RNA_pol_sigma70_r2"/>
</dbReference>
<dbReference type="Gene3D" id="1.20.120.1810">
    <property type="match status" value="1"/>
</dbReference>
<feature type="domain" description="RNA polymerase sigma-70 region 4" evidence="7">
    <location>
        <begin position="231"/>
        <end position="279"/>
    </location>
</feature>
<feature type="domain" description="RNA polymerase sigma-70 region 2" evidence="6">
    <location>
        <begin position="75"/>
        <end position="141"/>
    </location>
</feature>
<evidence type="ECO:0000256" key="3">
    <source>
        <dbReference type="ARBA" id="ARBA00023125"/>
    </source>
</evidence>
<evidence type="ECO:0000313" key="9">
    <source>
        <dbReference type="Proteomes" id="UP000252770"/>
    </source>
</evidence>
<keyword evidence="4" id="KW-0804">Transcription</keyword>
<dbReference type="GO" id="GO:0003677">
    <property type="term" value="F:DNA binding"/>
    <property type="evidence" value="ECO:0007669"/>
    <property type="project" value="UniProtKB-KW"/>
</dbReference>
<accession>A0A367YTI4</accession>
<dbReference type="PANTHER" id="PTHR30385">
    <property type="entry name" value="SIGMA FACTOR F FLAGELLAR"/>
    <property type="match status" value="1"/>
</dbReference>
<name>A0A367YTI4_9ACTN</name>
<dbReference type="InterPro" id="IPR036388">
    <property type="entry name" value="WH-like_DNA-bd_sf"/>
</dbReference>
<dbReference type="EMBL" id="QOUI01000007">
    <property type="protein sequence ID" value="RCK69205.1"/>
    <property type="molecule type" value="Genomic_DNA"/>
</dbReference>
<dbReference type="InterPro" id="IPR013324">
    <property type="entry name" value="RNA_pol_sigma_r3/r4-like"/>
</dbReference>
<dbReference type="AlphaFoldDB" id="A0A367YTI4"/>
<dbReference type="SUPFAM" id="SSF88946">
    <property type="entry name" value="Sigma2 domain of RNA polymerase sigma factors"/>
    <property type="match status" value="1"/>
</dbReference>
<feature type="region of interest" description="Disordered" evidence="5">
    <location>
        <begin position="25"/>
        <end position="46"/>
    </location>
</feature>
<evidence type="ECO:0000256" key="1">
    <source>
        <dbReference type="ARBA" id="ARBA00023015"/>
    </source>
</evidence>
<dbReference type="InterPro" id="IPR013325">
    <property type="entry name" value="RNA_pol_sigma_r2"/>
</dbReference>
<dbReference type="Proteomes" id="UP000252770">
    <property type="component" value="Unassembled WGS sequence"/>
</dbReference>
<dbReference type="NCBIfam" id="TIGR02937">
    <property type="entry name" value="sigma70-ECF"/>
    <property type="match status" value="1"/>
</dbReference>
<protein>
    <recommendedName>
        <fullName evidence="10">SigB/SigF/SigG family RNA polymerase sigma factor</fullName>
    </recommendedName>
</protein>
<keyword evidence="2" id="KW-0731">Sigma factor</keyword>
<keyword evidence="3" id="KW-0238">DNA-binding</keyword>
<dbReference type="Pfam" id="PF04545">
    <property type="entry name" value="Sigma70_r4"/>
    <property type="match status" value="1"/>
</dbReference>
<dbReference type="Pfam" id="PF04542">
    <property type="entry name" value="Sigma70_r2"/>
    <property type="match status" value="1"/>
</dbReference>
<evidence type="ECO:0008006" key="10">
    <source>
        <dbReference type="Google" id="ProtNLM"/>
    </source>
</evidence>
<dbReference type="GO" id="GO:0006352">
    <property type="term" value="P:DNA-templated transcription initiation"/>
    <property type="evidence" value="ECO:0007669"/>
    <property type="project" value="InterPro"/>
</dbReference>
<gene>
    <name evidence="8" type="ORF">DT076_12810</name>
</gene>
<evidence type="ECO:0000256" key="4">
    <source>
        <dbReference type="ARBA" id="ARBA00023163"/>
    </source>
</evidence>
<comment type="caution">
    <text evidence="8">The sequence shown here is derived from an EMBL/GenBank/DDBJ whole genome shotgun (WGS) entry which is preliminary data.</text>
</comment>
<evidence type="ECO:0000313" key="8">
    <source>
        <dbReference type="EMBL" id="RCK69205.1"/>
    </source>
</evidence>
<keyword evidence="1" id="KW-0805">Transcription regulation</keyword>
<dbReference type="PANTHER" id="PTHR30385:SF4">
    <property type="entry name" value="RNA POLYMERASE SIGMA-E FACTOR"/>
    <property type="match status" value="1"/>
</dbReference>
<dbReference type="InterPro" id="IPR014284">
    <property type="entry name" value="RNA_pol_sigma-70_dom"/>
</dbReference>
<dbReference type="SUPFAM" id="SSF88659">
    <property type="entry name" value="Sigma3 and sigma4 domains of RNA polymerase sigma factors"/>
    <property type="match status" value="2"/>
</dbReference>
<proteinExistence type="predicted"/>